<dbReference type="SUPFAM" id="SSF48452">
    <property type="entry name" value="TPR-like"/>
    <property type="match status" value="1"/>
</dbReference>
<feature type="chain" id="PRO_5029789367" evidence="5">
    <location>
        <begin position="19"/>
        <end position="869"/>
    </location>
</feature>
<dbReference type="Pfam" id="PF04707">
    <property type="entry name" value="PRELI"/>
    <property type="match status" value="1"/>
</dbReference>
<keyword evidence="1" id="KW-0677">Repeat</keyword>
<evidence type="ECO:0000256" key="3">
    <source>
        <dbReference type="SAM" id="Coils"/>
    </source>
</evidence>
<dbReference type="PANTHER" id="PTHR20931:SF0">
    <property type="entry name" value="TETRATRICOPEPTIDE REPEAT PROTEIN 30"/>
    <property type="match status" value="1"/>
</dbReference>
<dbReference type="GO" id="GO:0120170">
    <property type="term" value="F:intraciliary transport particle B binding"/>
    <property type="evidence" value="ECO:0007669"/>
    <property type="project" value="TreeGrafter"/>
</dbReference>
<gene>
    <name evidence="7" type="primary">TTC30A</name>
    <name evidence="7" type="ORF">FOL47_008141</name>
</gene>
<keyword evidence="8" id="KW-1185">Reference proteome</keyword>
<evidence type="ECO:0000256" key="2">
    <source>
        <dbReference type="ARBA" id="ARBA00022803"/>
    </source>
</evidence>
<feature type="domain" description="PRELI/MSF1" evidence="6">
    <location>
        <begin position="1"/>
        <end position="172"/>
    </location>
</feature>
<dbReference type="EMBL" id="JAAPAO010000507">
    <property type="protein sequence ID" value="KAF4658146.1"/>
    <property type="molecule type" value="Genomic_DNA"/>
</dbReference>
<reference evidence="7 8" key="1">
    <citation type="submission" date="2020-04" db="EMBL/GenBank/DDBJ databases">
        <title>Perkinsus chesapeaki whole genome sequence.</title>
        <authorList>
            <person name="Bogema D.R."/>
        </authorList>
    </citation>
    <scope>NUCLEOTIDE SEQUENCE [LARGE SCALE GENOMIC DNA]</scope>
    <source>
        <strain evidence="7">ATCC PRA-425</strain>
    </source>
</reference>
<evidence type="ECO:0000313" key="8">
    <source>
        <dbReference type="Proteomes" id="UP000591131"/>
    </source>
</evidence>
<dbReference type="Proteomes" id="UP000591131">
    <property type="component" value="Unassembled WGS sequence"/>
</dbReference>
<dbReference type="Gene3D" id="1.25.40.10">
    <property type="entry name" value="Tetratricopeptide repeat domain"/>
    <property type="match status" value="2"/>
</dbReference>
<proteinExistence type="predicted"/>
<dbReference type="OrthoDB" id="432109at2759"/>
<dbReference type="FunFam" id="1.25.40.10:FF:000186">
    <property type="entry name" value="Tetratricopeptide repeat domain 30A"/>
    <property type="match status" value="1"/>
</dbReference>
<feature type="coiled-coil region" evidence="3">
    <location>
        <begin position="658"/>
        <end position="685"/>
    </location>
</feature>
<keyword evidence="3" id="KW-0175">Coiled coil</keyword>
<accession>A0A7J6LG89</accession>
<evidence type="ECO:0000259" key="6">
    <source>
        <dbReference type="PROSITE" id="PS50904"/>
    </source>
</evidence>
<dbReference type="PROSITE" id="PS50904">
    <property type="entry name" value="PRELI_MSF1"/>
    <property type="match status" value="1"/>
</dbReference>
<sequence>MVVTPLLCSMLLSRDSTSAWWAKYPNPDQPHVKRTDTVYRNIDKEDQVLQVRRIFALDYQIPDWIQKLLPKMQGYAMEDTTVDLKNKKLTAVGRNLSFSKICQSREVITYEQDPNDPSKTIYTQRMSYSINGIGAVLGRKAERAATDFSAKKAQAGDAVMTKRIDSLAATDWRNDTTTWRQNIVGMLNLAVSHGRLTASQASDQLRAAQARLMRAAGDPMVARLGRNAQFEKAADLYGYLASLDICSPEDNDECQIHYELGDLASAQSLLKSFDFLPDDGEKLILEGAILCRQGKYQEARKKCYIPAMNSNSGFSPGLAYNIAYTYYQEKMYEEALNHVTEIIERGVRDHPELGVGSNSQVVASNPTDGASDGVRSVGNSNILRDSALIEALNLKFALELADDNLEGAKECLVDMPPRLESELDPVTLHNVAIAYMDEKPSEGFAKLSFLLQSGSVTTEDGPLGSVPKEAFTNLLREYCKHGYYDLAADILAENPALTYSCLDEDEYEFFNCLILSQASPEEGFKQFDELAQKYISKLRKVTKEVQEGRRNRENAQIKRALSEFEEVLSQYIPVLMAQAKIFWDMDDYTMVEKLFRQSAEFCSEDETWKLNVAHVFFMQEKYNECIRYYEPFVRRHFPDNVLEVTAIILANLCVAYVMTGANDEAEEIMRAVEKAEEKAIAEAENDPTSSTSRIFHLCIINLVIGTLYCAKGNFEFGINRVMKSLDPMDRKLGMDTWYYAKRCFMALAENMAKLIVVIRDDTYRAIIHFLDQAAKHGTKIETSVSPIDMSSIVEAQTIAARAAADAAGYAVGESSSENLDGNVQGSLAVAAAAHSAGAAAAMAAAAHTASGTRTVTYDWMRYEVLTGFF</sequence>
<feature type="compositionally biased region" description="Polar residues" evidence="4">
    <location>
        <begin position="356"/>
        <end position="368"/>
    </location>
</feature>
<evidence type="ECO:0000256" key="5">
    <source>
        <dbReference type="SAM" id="SignalP"/>
    </source>
</evidence>
<dbReference type="GO" id="GO:0030992">
    <property type="term" value="C:intraciliary transport particle B"/>
    <property type="evidence" value="ECO:0007669"/>
    <property type="project" value="TreeGrafter"/>
</dbReference>
<dbReference type="InterPro" id="IPR011990">
    <property type="entry name" value="TPR-like_helical_dom_sf"/>
</dbReference>
<evidence type="ECO:0000256" key="4">
    <source>
        <dbReference type="SAM" id="MobiDB-lite"/>
    </source>
</evidence>
<organism evidence="7 8">
    <name type="scientific">Perkinsus chesapeaki</name>
    <name type="common">Clam parasite</name>
    <name type="synonym">Perkinsus andrewsi</name>
    <dbReference type="NCBI Taxonomy" id="330153"/>
    <lineage>
        <taxon>Eukaryota</taxon>
        <taxon>Sar</taxon>
        <taxon>Alveolata</taxon>
        <taxon>Perkinsozoa</taxon>
        <taxon>Perkinsea</taxon>
        <taxon>Perkinsida</taxon>
        <taxon>Perkinsidae</taxon>
        <taxon>Perkinsus</taxon>
    </lineage>
</organism>
<dbReference type="PANTHER" id="PTHR20931">
    <property type="entry name" value="TETRATRICOPEPTIDE REPEAT PROTEIN 30"/>
    <property type="match status" value="1"/>
</dbReference>
<protein>
    <submittedName>
        <fullName evidence="7">Tetratricopeptide repeat protein 30A</fullName>
    </submittedName>
</protein>
<dbReference type="AlphaFoldDB" id="A0A7J6LG89"/>
<keyword evidence="2" id="KW-0802">TPR repeat</keyword>
<keyword evidence="5" id="KW-0732">Signal</keyword>
<feature type="region of interest" description="Disordered" evidence="4">
    <location>
        <begin position="354"/>
        <end position="376"/>
    </location>
</feature>
<feature type="signal peptide" evidence="5">
    <location>
        <begin position="1"/>
        <end position="18"/>
    </location>
</feature>
<evidence type="ECO:0000313" key="7">
    <source>
        <dbReference type="EMBL" id="KAF4658146.1"/>
    </source>
</evidence>
<comment type="caution">
    <text evidence="7">The sequence shown here is derived from an EMBL/GenBank/DDBJ whole genome shotgun (WGS) entry which is preliminary data.</text>
</comment>
<name>A0A7J6LG89_PERCH</name>
<evidence type="ECO:0000256" key="1">
    <source>
        <dbReference type="ARBA" id="ARBA00022737"/>
    </source>
</evidence>
<dbReference type="InterPro" id="IPR039941">
    <property type="entry name" value="TT30"/>
</dbReference>
<dbReference type="InterPro" id="IPR006797">
    <property type="entry name" value="PRELI/MSF1_dom"/>
</dbReference>
<dbReference type="GO" id="GO:0005879">
    <property type="term" value="C:axonemal microtubule"/>
    <property type="evidence" value="ECO:0007669"/>
    <property type="project" value="TreeGrafter"/>
</dbReference>
<dbReference type="GO" id="GO:0042073">
    <property type="term" value="P:intraciliary transport"/>
    <property type="evidence" value="ECO:0007669"/>
    <property type="project" value="TreeGrafter"/>
</dbReference>